<sequence>MTVNGNSVDTVRELLASGRLDLPHPGCGATADRHRALSGIARTMPVGVARLAEAHCDAMSILHEAGTAPVGGALYGVWASAGTASLSGDRASLSGTSPFCSGLGIVDRALVSVSDATGRPLLIDIDLEMRSSITFDTSGWSTVALADTATGAVRFDDDPLDADRIVGCPGWYLDRVGFWHGACGPAACWAGGTLGVIDVAHRLGASDPHRRAQLGALEAASWTLDALLAAAGNEIDASPDDRVAAQRRARSLRHAVERTCSDVLDRFSRAFGPRPFASDAALATRFADVHLYLRQHHGERELGAIVDGVECTNPDSETR</sequence>
<evidence type="ECO:0008006" key="3">
    <source>
        <dbReference type="Google" id="ProtNLM"/>
    </source>
</evidence>
<dbReference type="GO" id="GO:0016627">
    <property type="term" value="F:oxidoreductase activity, acting on the CH-CH group of donors"/>
    <property type="evidence" value="ECO:0007669"/>
    <property type="project" value="InterPro"/>
</dbReference>
<protein>
    <recommendedName>
        <fullName evidence="3">Acyl-CoA dehydrogenase</fullName>
    </recommendedName>
</protein>
<proteinExistence type="predicted"/>
<reference evidence="1 2" key="1">
    <citation type="journal article" date="2013" name="Int. J. Syst. Evol. Microbiol.">
        <title>Ilumatobacter nonamiense sp. nov. and Ilumatobacter coccineum sp. nov., isolated from seashore sand.</title>
        <authorList>
            <person name="Matsumoto A."/>
            <person name="Kasai H."/>
            <person name="Matsuo Y."/>
            <person name="Shizuri Y."/>
            <person name="Ichikawa N."/>
            <person name="Fujita N."/>
            <person name="Omura S."/>
            <person name="Takahashi Y."/>
        </authorList>
    </citation>
    <scope>NUCLEOTIDE SEQUENCE [LARGE SCALE GENOMIC DNA]</scope>
    <source>
        <strain evidence="2">NBRC 103263 / KCTC 29153 / YM16-304</strain>
    </source>
</reference>
<gene>
    <name evidence="1" type="ORF">YM304_32400</name>
</gene>
<keyword evidence="2" id="KW-1185">Reference proteome</keyword>
<evidence type="ECO:0000313" key="2">
    <source>
        <dbReference type="Proteomes" id="UP000011863"/>
    </source>
</evidence>
<organism evidence="1 2">
    <name type="scientific">Ilumatobacter coccineus (strain NBRC 103263 / KCTC 29153 / YM16-304)</name>
    <dbReference type="NCBI Taxonomy" id="1313172"/>
    <lineage>
        <taxon>Bacteria</taxon>
        <taxon>Bacillati</taxon>
        <taxon>Actinomycetota</taxon>
        <taxon>Acidimicrobiia</taxon>
        <taxon>Acidimicrobiales</taxon>
        <taxon>Ilumatobacteraceae</taxon>
        <taxon>Ilumatobacter</taxon>
    </lineage>
</organism>
<name>A0A6C7E7A1_ILUCY</name>
<dbReference type="AlphaFoldDB" id="A0A6C7E7A1"/>
<dbReference type="SUPFAM" id="SSF56645">
    <property type="entry name" value="Acyl-CoA dehydrogenase NM domain-like"/>
    <property type="match status" value="1"/>
</dbReference>
<evidence type="ECO:0000313" key="1">
    <source>
        <dbReference type="EMBL" id="BAN03554.1"/>
    </source>
</evidence>
<dbReference type="KEGG" id="aym:YM304_32400"/>
<dbReference type="Proteomes" id="UP000011863">
    <property type="component" value="Chromosome"/>
</dbReference>
<accession>A0A6C7E7A1</accession>
<dbReference type="EMBL" id="AP012057">
    <property type="protein sequence ID" value="BAN03554.1"/>
    <property type="molecule type" value="Genomic_DNA"/>
</dbReference>
<dbReference type="InterPro" id="IPR009100">
    <property type="entry name" value="AcylCoA_DH/oxidase_NM_dom_sf"/>
</dbReference>